<reference evidence="10 11" key="1">
    <citation type="submission" date="2018-12" db="EMBL/GenBank/DDBJ databases">
        <authorList>
            <person name="Yu L."/>
        </authorList>
    </citation>
    <scope>NUCLEOTIDE SEQUENCE [LARGE SCALE GENOMIC DNA]</scope>
    <source>
        <strain evidence="10 11">HAW-EB5</strain>
    </source>
</reference>
<dbReference type="OrthoDB" id="9786493at2"/>
<comment type="subcellular location">
    <subcellularLocation>
        <location evidence="1">Membrane</location>
        <topology evidence="1">Multi-pass membrane protein</topology>
    </subcellularLocation>
</comment>
<feature type="transmembrane region" description="Helical" evidence="8">
    <location>
        <begin position="87"/>
        <end position="113"/>
    </location>
</feature>
<evidence type="ECO:0000256" key="6">
    <source>
        <dbReference type="NCBIfam" id="TIGR04060"/>
    </source>
</evidence>
<name>A0A3S0RQU5_9GAMM</name>
<dbReference type="Proteomes" id="UP000282060">
    <property type="component" value="Unassembled WGS sequence"/>
</dbReference>
<dbReference type="InterPro" id="IPR023271">
    <property type="entry name" value="Aquaporin-like"/>
</dbReference>
<keyword evidence="11" id="KW-1185">Reference proteome</keyword>
<evidence type="ECO:0000256" key="2">
    <source>
        <dbReference type="ARBA" id="ARBA00022692"/>
    </source>
</evidence>
<dbReference type="EMBL" id="RXNV01000001">
    <property type="protein sequence ID" value="RTR34175.1"/>
    <property type="molecule type" value="Genomic_DNA"/>
</dbReference>
<evidence type="ECO:0000256" key="7">
    <source>
        <dbReference type="PROSITE-ProRule" id="PRU00703"/>
    </source>
</evidence>
<evidence type="ECO:0000256" key="8">
    <source>
        <dbReference type="SAM" id="Phobius"/>
    </source>
</evidence>
<evidence type="ECO:0000256" key="4">
    <source>
        <dbReference type="ARBA" id="ARBA00023136"/>
    </source>
</evidence>
<dbReference type="InterPro" id="IPR023999">
    <property type="entry name" value="Formate_transptr_FocA"/>
</dbReference>
<evidence type="ECO:0000256" key="3">
    <source>
        <dbReference type="ARBA" id="ARBA00022989"/>
    </source>
</evidence>
<evidence type="ECO:0000313" key="10">
    <source>
        <dbReference type="EMBL" id="RTR34175.1"/>
    </source>
</evidence>
<dbReference type="InterPro" id="IPR000292">
    <property type="entry name" value="For/NO2_transpt"/>
</dbReference>
<dbReference type="SMART" id="SM00116">
    <property type="entry name" value="CBS"/>
    <property type="match status" value="2"/>
</dbReference>
<evidence type="ECO:0000256" key="5">
    <source>
        <dbReference type="ARBA" id="ARBA00049660"/>
    </source>
</evidence>
<dbReference type="NCBIfam" id="TIGR00790">
    <property type="entry name" value="fnt"/>
    <property type="match status" value="1"/>
</dbReference>
<gene>
    <name evidence="10" type="primary">focA</name>
    <name evidence="10" type="ORF">EKG39_00390</name>
</gene>
<dbReference type="Gene3D" id="3.10.580.10">
    <property type="entry name" value="CBS-domain"/>
    <property type="match status" value="1"/>
</dbReference>
<dbReference type="InterPro" id="IPR000644">
    <property type="entry name" value="CBS_dom"/>
</dbReference>
<keyword evidence="4 8" id="KW-0472">Membrane</keyword>
<dbReference type="PROSITE" id="PS01005">
    <property type="entry name" value="FORMATE_NITRITE_TP_1"/>
    <property type="match status" value="1"/>
</dbReference>
<accession>A0A3S0RQU5</accession>
<dbReference type="NCBIfam" id="TIGR04060">
    <property type="entry name" value="formate_focA"/>
    <property type="match status" value="1"/>
</dbReference>
<dbReference type="RefSeq" id="WP_126503170.1">
    <property type="nucleotide sequence ID" value="NZ_RXNV01000001.1"/>
</dbReference>
<dbReference type="Pfam" id="PF01226">
    <property type="entry name" value="Form_Nir_trans"/>
    <property type="match status" value="1"/>
</dbReference>
<dbReference type="AlphaFoldDB" id="A0A3S0RQU5"/>
<dbReference type="Gene3D" id="1.20.1080.10">
    <property type="entry name" value="Glycerol uptake facilitator protein"/>
    <property type="match status" value="1"/>
</dbReference>
<sequence length="491" mass="53689">MTSQQKVSAIPLVTANGVENKKPMLSLYQQAETYGQSKVVKAVWQSFGLAAFAGAFIALAFVFYITVTTGSSTSPWGMVRLVGGLAFSLGLMLVVICGGELFTSTVLSSVAWAQKQVSTSELLKCWLRVYLGNLLGALLMLALIMSARMYELDGGRWGLNALNIAQHKLHHGWLQAFVLGVLCNMLVCLGVWMTFASRDALTKAILLMLPVAMFVSSGFEHSIANLFMVPLGISIQHLASPEFFASLGVTAGQYSDLTIKHFIFNNLIPVTLGNIVGGGAFVGLGYWLIEHAAKPEQQPLAKCLTQLNSPTHLYSVSSSGEQPKMPKTIQKLRVQDLMDPKPMTISPELSVYAGLKQLTDEKSRNAAVLDDKQRLLGFVSQQDLLRRLWSEEFARGVSDKVSDLMQTEVLTVSPQDSVSELIELMVVDRSKLFPVNDSGILTGNTYKSYEERLRFASASKPSVFPVVDKGVLCGVITREAIAQKVCDIYKM</sequence>
<evidence type="ECO:0000259" key="9">
    <source>
        <dbReference type="PROSITE" id="PS51371"/>
    </source>
</evidence>
<dbReference type="GO" id="GO:0015499">
    <property type="term" value="F:formate transmembrane transporter activity"/>
    <property type="evidence" value="ECO:0007669"/>
    <property type="project" value="UniProtKB-UniRule"/>
</dbReference>
<dbReference type="InterPro" id="IPR046342">
    <property type="entry name" value="CBS_dom_sf"/>
</dbReference>
<feature type="transmembrane region" description="Helical" evidence="8">
    <location>
        <begin position="204"/>
        <end position="224"/>
    </location>
</feature>
<feature type="domain" description="CBS" evidence="9">
    <location>
        <begin position="338"/>
        <end position="395"/>
    </location>
</feature>
<proteinExistence type="inferred from homology"/>
<dbReference type="GO" id="GO:0005886">
    <property type="term" value="C:plasma membrane"/>
    <property type="evidence" value="ECO:0007669"/>
    <property type="project" value="UniProtKB-UniRule"/>
</dbReference>
<keyword evidence="2 8" id="KW-0812">Transmembrane</keyword>
<organism evidence="10 11">
    <name type="scientific">Shewanella atlantica</name>
    <dbReference type="NCBI Taxonomy" id="271099"/>
    <lineage>
        <taxon>Bacteria</taxon>
        <taxon>Pseudomonadati</taxon>
        <taxon>Pseudomonadota</taxon>
        <taxon>Gammaproteobacteria</taxon>
        <taxon>Alteromonadales</taxon>
        <taxon>Shewanellaceae</taxon>
        <taxon>Shewanella</taxon>
    </lineage>
</organism>
<evidence type="ECO:0000256" key="1">
    <source>
        <dbReference type="ARBA" id="ARBA00004141"/>
    </source>
</evidence>
<feature type="transmembrane region" description="Helical" evidence="8">
    <location>
        <begin position="170"/>
        <end position="192"/>
    </location>
</feature>
<comment type="similarity">
    <text evidence="5">Belongs to the FNT transporter (TC 1.A.16) family.</text>
</comment>
<protein>
    <recommendedName>
        <fullName evidence="6">Formate transporter FocA</fullName>
    </recommendedName>
</protein>
<dbReference type="SUPFAM" id="SSF54631">
    <property type="entry name" value="CBS-domain pair"/>
    <property type="match status" value="1"/>
</dbReference>
<comment type="caution">
    <text evidence="10">The sequence shown here is derived from an EMBL/GenBank/DDBJ whole genome shotgun (WGS) entry which is preliminary data.</text>
</comment>
<keyword evidence="7" id="KW-0129">CBS domain</keyword>
<dbReference type="PANTHER" id="PTHR30520:SF6">
    <property type="entry name" value="FORMATE_NITRATE FAMILY TRANSPORTER (EUROFUNG)"/>
    <property type="match status" value="1"/>
</dbReference>
<dbReference type="InterPro" id="IPR024002">
    <property type="entry name" value="For/NO2_transpt_CS"/>
</dbReference>
<dbReference type="Pfam" id="PF00571">
    <property type="entry name" value="CBS"/>
    <property type="match status" value="2"/>
</dbReference>
<feature type="domain" description="CBS" evidence="9">
    <location>
        <begin position="405"/>
        <end position="491"/>
    </location>
</feature>
<feature type="transmembrane region" description="Helical" evidence="8">
    <location>
        <begin position="267"/>
        <end position="289"/>
    </location>
</feature>
<keyword evidence="3 8" id="KW-1133">Transmembrane helix</keyword>
<feature type="transmembrane region" description="Helical" evidence="8">
    <location>
        <begin position="125"/>
        <end position="150"/>
    </location>
</feature>
<dbReference type="PANTHER" id="PTHR30520">
    <property type="entry name" value="FORMATE TRANSPORTER-RELATED"/>
    <property type="match status" value="1"/>
</dbReference>
<dbReference type="PROSITE" id="PS51371">
    <property type="entry name" value="CBS"/>
    <property type="match status" value="2"/>
</dbReference>
<feature type="transmembrane region" description="Helical" evidence="8">
    <location>
        <begin position="47"/>
        <end position="67"/>
    </location>
</feature>
<evidence type="ECO:0000313" key="11">
    <source>
        <dbReference type="Proteomes" id="UP000282060"/>
    </source>
</evidence>